<accession>A0A248TMF3</accession>
<dbReference type="InterPro" id="IPR045424">
    <property type="entry name" value="DUF6509"/>
</dbReference>
<dbReference type="OrthoDB" id="2736409at2"/>
<reference evidence="1 2" key="1">
    <citation type="submission" date="2017-08" db="EMBL/GenBank/DDBJ databases">
        <title>Complete Genome Sequence of Bacillus kochii Oregon-R-modENCODE STRAIN BDGP4, isolated from Drosophila melanogaster gut.</title>
        <authorList>
            <person name="Wan K.H."/>
            <person name="Yu C."/>
            <person name="Park S."/>
            <person name="Hammonds A.S."/>
            <person name="Booth B.W."/>
            <person name="Celniker S.E."/>
        </authorList>
    </citation>
    <scope>NUCLEOTIDE SEQUENCE [LARGE SCALE GENOMIC DNA]</scope>
    <source>
        <strain evidence="1 2">BDGP4</strain>
    </source>
</reference>
<name>A0A248TMF3_9BACI</name>
<dbReference type="EMBL" id="CP022983">
    <property type="protein sequence ID" value="ASV69393.1"/>
    <property type="molecule type" value="Genomic_DNA"/>
</dbReference>
<protein>
    <submittedName>
        <fullName evidence="1">Pullulanase</fullName>
    </submittedName>
</protein>
<gene>
    <name evidence="1" type="ORF">CKF48_19990</name>
</gene>
<organism evidence="1 2">
    <name type="scientific">Cytobacillus kochii</name>
    <dbReference type="NCBI Taxonomy" id="859143"/>
    <lineage>
        <taxon>Bacteria</taxon>
        <taxon>Bacillati</taxon>
        <taxon>Bacillota</taxon>
        <taxon>Bacilli</taxon>
        <taxon>Bacillales</taxon>
        <taxon>Bacillaceae</taxon>
        <taxon>Cytobacillus</taxon>
    </lineage>
</organism>
<dbReference type="RefSeq" id="WP_095372956.1">
    <property type="nucleotide sequence ID" value="NZ_CP022983.1"/>
</dbReference>
<keyword evidence="2" id="KW-1185">Reference proteome</keyword>
<sequence length="97" mass="11558">MHISSYTVEEINDPTGILSGERYEFFLDIDVDEDDELYSEQGIRLRVLFYKGEDEMKILNYHFQENNNEEILEFGLEEEEEILITKFCSQHLNANEE</sequence>
<dbReference type="Proteomes" id="UP000215137">
    <property type="component" value="Chromosome"/>
</dbReference>
<proteinExistence type="predicted"/>
<dbReference type="KEGG" id="bko:CKF48_19990"/>
<evidence type="ECO:0000313" key="1">
    <source>
        <dbReference type="EMBL" id="ASV69393.1"/>
    </source>
</evidence>
<evidence type="ECO:0000313" key="2">
    <source>
        <dbReference type="Proteomes" id="UP000215137"/>
    </source>
</evidence>
<dbReference type="AlphaFoldDB" id="A0A248TMF3"/>
<dbReference type="Pfam" id="PF20119">
    <property type="entry name" value="DUF6509"/>
    <property type="match status" value="1"/>
</dbReference>